<feature type="signal peptide" evidence="1">
    <location>
        <begin position="1"/>
        <end position="20"/>
    </location>
</feature>
<keyword evidence="1" id="KW-0732">Signal</keyword>
<accession>A0A0A2V796</accession>
<dbReference type="EMBL" id="ANFO01001180">
    <property type="protein sequence ID" value="KGQ03701.1"/>
    <property type="molecule type" value="Genomic_DNA"/>
</dbReference>
<dbReference type="PANTHER" id="PTHR33973">
    <property type="entry name" value="OS07G0153300 PROTEIN"/>
    <property type="match status" value="1"/>
</dbReference>
<feature type="chain" id="PRO_5001995306" evidence="1">
    <location>
        <begin position="21"/>
        <end position="450"/>
    </location>
</feature>
<evidence type="ECO:0000313" key="3">
    <source>
        <dbReference type="Proteomes" id="UP000030106"/>
    </source>
</evidence>
<name>A0A0A2V796_BEABA</name>
<proteinExistence type="predicted"/>
<comment type="caution">
    <text evidence="2">The sequence shown here is derived from an EMBL/GenBank/DDBJ whole genome shotgun (WGS) entry which is preliminary data.</text>
</comment>
<dbReference type="HOGENOM" id="CLU_608308_0_0_1"/>
<evidence type="ECO:0000256" key="1">
    <source>
        <dbReference type="SAM" id="SignalP"/>
    </source>
</evidence>
<dbReference type="Proteomes" id="UP000030106">
    <property type="component" value="Unassembled WGS sequence"/>
</dbReference>
<gene>
    <name evidence="2" type="ORF">BBAD15_g11062</name>
</gene>
<evidence type="ECO:0000313" key="2">
    <source>
        <dbReference type="EMBL" id="KGQ03701.1"/>
    </source>
</evidence>
<dbReference type="InterPro" id="IPR010775">
    <property type="entry name" value="DUF1365"/>
</dbReference>
<dbReference type="Pfam" id="PF07103">
    <property type="entry name" value="DUF1365"/>
    <property type="match status" value="1"/>
</dbReference>
<sequence length="450" mass="52065">MLLILLILAVSLLPKDLKWSESKEEKVPFAPMMLFPTTITHTRVSPIRNTFRYRLLLIGIPVGFRGKVGNLLSVDEPLKEVTKKKNRNEKDLFGAVRMSYSTIVTAWFSFDPIRYLHRGDDHRGLKYKLNQFLKSQGEDPAQWPYAYLVSVPRFLCWSRSVVSWWYLYAADRRLDAVIMEINNSFDEKRPVLFRVRPSQTRRGDIPLRYLGSWKKQVFASPFERVEGTIMETLIDPLQKNVYFTPGDTLTTTKAESDEGKLKFITRISFQETPIDASQAKWTQVVRLLLFWTMPGTLTTPRIIFQALHLHYYLGGMKMKDKPVIQPGTIPRQATETERQLKIEPVDPSFYRALAQRRTMREILMEGMEPCGCDADPMTRVLVVSDKELLLLLLEGLKEDDEKGHGSWRTAYALDHFVQSRGDSALASAYWTVTRRFRVADFMLVGSKWLP</sequence>
<dbReference type="STRING" id="1245745.A0A0A2V796"/>
<organism evidence="2 3">
    <name type="scientific">Beauveria bassiana D1-5</name>
    <dbReference type="NCBI Taxonomy" id="1245745"/>
    <lineage>
        <taxon>Eukaryota</taxon>
        <taxon>Fungi</taxon>
        <taxon>Dikarya</taxon>
        <taxon>Ascomycota</taxon>
        <taxon>Pezizomycotina</taxon>
        <taxon>Sordariomycetes</taxon>
        <taxon>Hypocreomycetidae</taxon>
        <taxon>Hypocreales</taxon>
        <taxon>Cordycipitaceae</taxon>
        <taxon>Beauveria</taxon>
    </lineage>
</organism>
<dbReference type="PANTHER" id="PTHR33973:SF4">
    <property type="entry name" value="OS07G0153300 PROTEIN"/>
    <property type="match status" value="1"/>
</dbReference>
<reference evidence="2 3" key="1">
    <citation type="submission" date="2012-10" db="EMBL/GenBank/DDBJ databases">
        <title>Genome sequencing and analysis of entomopathogenic fungi Beauveria bassiana D1-5.</title>
        <authorList>
            <person name="Li Q."/>
            <person name="Wang L."/>
            <person name="Zhang Z."/>
            <person name="Wang Q."/>
            <person name="Ren J."/>
            <person name="Wang M."/>
            <person name="Xu W."/>
            <person name="Wang J."/>
            <person name="Lu Y."/>
            <person name="Du Q."/>
            <person name="Sun Z."/>
        </authorList>
    </citation>
    <scope>NUCLEOTIDE SEQUENCE [LARGE SCALE GENOMIC DNA]</scope>
    <source>
        <strain evidence="2 3">D1-5</strain>
    </source>
</reference>
<dbReference type="AlphaFoldDB" id="A0A0A2V796"/>
<protein>
    <submittedName>
        <fullName evidence="2">Uncharacterized protein</fullName>
    </submittedName>
</protein>